<accession>A0A8H2WH11</accession>
<protein>
    <submittedName>
        <fullName evidence="1">Uncharacterized protein</fullName>
    </submittedName>
</protein>
<organism evidence="1 2">
    <name type="scientific">Rhizoctonia solani</name>
    <dbReference type="NCBI Taxonomy" id="456999"/>
    <lineage>
        <taxon>Eukaryota</taxon>
        <taxon>Fungi</taxon>
        <taxon>Dikarya</taxon>
        <taxon>Basidiomycota</taxon>
        <taxon>Agaricomycotina</taxon>
        <taxon>Agaricomycetes</taxon>
        <taxon>Cantharellales</taxon>
        <taxon>Ceratobasidiaceae</taxon>
        <taxon>Rhizoctonia</taxon>
    </lineage>
</organism>
<sequence>LVALLTTSSFVAAARLRDGQYKISYSPAPCGIETKHYLGLSAPTANATFNPIPESQAQIWTVTTSSTDSTWRELQSASYPGISLGYPTAKREIRVRGIDDNSDDFYYFNMADTGKEGYYYMYPYTSRDFVVNGDTRIDPGNRFAYFRGNSTQFPLPMLPLLFTPALALPILPSS</sequence>
<comment type="caution">
    <text evidence="1">The sequence shown here is derived from an EMBL/GenBank/DDBJ whole genome shotgun (WGS) entry which is preliminary data.</text>
</comment>
<evidence type="ECO:0000313" key="2">
    <source>
        <dbReference type="Proteomes" id="UP000663846"/>
    </source>
</evidence>
<dbReference type="AlphaFoldDB" id="A0A8H2WH11"/>
<proteinExistence type="predicted"/>
<feature type="non-terminal residue" evidence="1">
    <location>
        <position position="1"/>
    </location>
</feature>
<reference evidence="1" key="1">
    <citation type="submission" date="2021-01" db="EMBL/GenBank/DDBJ databases">
        <authorList>
            <person name="Kaushik A."/>
        </authorList>
    </citation>
    <scope>NUCLEOTIDE SEQUENCE</scope>
    <source>
        <strain evidence="1">AG1-1C</strain>
    </source>
</reference>
<dbReference type="EMBL" id="CAJMWS010000134">
    <property type="protein sequence ID" value="CAE6370846.1"/>
    <property type="molecule type" value="Genomic_DNA"/>
</dbReference>
<evidence type="ECO:0000313" key="1">
    <source>
        <dbReference type="EMBL" id="CAE6370846.1"/>
    </source>
</evidence>
<dbReference type="Proteomes" id="UP000663846">
    <property type="component" value="Unassembled WGS sequence"/>
</dbReference>
<gene>
    <name evidence="1" type="ORF">RDB_LOCUS25647</name>
</gene>
<name>A0A8H2WH11_9AGAM</name>